<reference evidence="1" key="1">
    <citation type="submission" date="2025-09" db="UniProtKB">
        <authorList>
            <consortium name="EnsemblPlants"/>
        </authorList>
    </citation>
    <scope>IDENTIFICATION</scope>
</reference>
<accession>A0ACD6AX37</accession>
<dbReference type="Proteomes" id="UP001732700">
    <property type="component" value="Unassembled WGS sequence"/>
</dbReference>
<proteinExistence type="predicted"/>
<keyword evidence="2" id="KW-1185">Reference proteome</keyword>
<evidence type="ECO:0000313" key="1">
    <source>
        <dbReference type="EnsemblPlants" id="AVESA.00010b.r2.UnG1510660.1.CDS"/>
    </source>
</evidence>
<protein>
    <submittedName>
        <fullName evidence="1">Uncharacterized protein</fullName>
    </submittedName>
</protein>
<organism evidence="1 2">
    <name type="scientific">Avena sativa</name>
    <name type="common">Oat</name>
    <dbReference type="NCBI Taxonomy" id="4498"/>
    <lineage>
        <taxon>Eukaryota</taxon>
        <taxon>Viridiplantae</taxon>
        <taxon>Streptophyta</taxon>
        <taxon>Embryophyta</taxon>
        <taxon>Tracheophyta</taxon>
        <taxon>Spermatophyta</taxon>
        <taxon>Magnoliopsida</taxon>
        <taxon>Liliopsida</taxon>
        <taxon>Poales</taxon>
        <taxon>Poaceae</taxon>
        <taxon>BOP clade</taxon>
        <taxon>Pooideae</taxon>
        <taxon>Poodae</taxon>
        <taxon>Poeae</taxon>
        <taxon>Poeae Chloroplast Group 1 (Aveneae type)</taxon>
        <taxon>Aveninae</taxon>
        <taxon>Avena</taxon>
    </lineage>
</organism>
<sequence length="268" mass="29739">MSDLGLLSFYLGIEVHQDHSGITLRQTAYAKRVVELAGLTDCNPALTPMEERLKLSRDSTAEEVDATQYRRLVGSLRYLAHTRPDLAFSVGYVSRFMQRPTTEHQQAVKRIIRYVAGTLDHGLYYPRCPGAAHFVGYSDSDHAGDIDTSKSTSGILFFLGKCLVSWQSVKQQVVAMSSCEAEYIAASTACTQALWLARLLGGTLPYRCILTSHSFGRSLSPVHLQRKGARSVSYYALFKGWLLLGKPPGCLCTPTSFITERSFRGLSW</sequence>
<evidence type="ECO:0000313" key="2">
    <source>
        <dbReference type="Proteomes" id="UP001732700"/>
    </source>
</evidence>
<name>A0ACD6AX37_AVESA</name>
<dbReference type="EnsemblPlants" id="AVESA.00010b.r2.UnG1510660.1">
    <property type="protein sequence ID" value="AVESA.00010b.r2.UnG1510660.1.CDS"/>
    <property type="gene ID" value="AVESA.00010b.r2.UnG1510660"/>
</dbReference>